<dbReference type="VEuPathDB" id="TriTrypDB:LPAL13_340048400"/>
<protein>
    <submittedName>
        <fullName evidence="1">Uncharacterized protein</fullName>
    </submittedName>
</protein>
<evidence type="ECO:0000313" key="2">
    <source>
        <dbReference type="Proteomes" id="UP000063063"/>
    </source>
</evidence>
<evidence type="ECO:0000313" key="1">
    <source>
        <dbReference type="EMBL" id="AIO02033.1"/>
    </source>
</evidence>
<dbReference type="eggNOG" id="ENOG502S1TG">
    <property type="taxonomic scope" value="Eukaryota"/>
</dbReference>
<reference evidence="1 2" key="1">
    <citation type="journal article" date="2015" name="Sci. Rep.">
        <title>The genome of Leishmania panamensis: insights into genomics of the L. (Viannia) subgenus.</title>
        <authorList>
            <person name="Llanes A."/>
            <person name="Restrepo C.M."/>
            <person name="Vecchio G.D."/>
            <person name="Anguizola F.J."/>
            <person name="Lleonart R."/>
        </authorList>
    </citation>
    <scope>NUCLEOTIDE SEQUENCE [LARGE SCALE GENOMIC DNA]</scope>
    <source>
        <strain evidence="1 2">MHOM/PA/94/PSC-1</strain>
    </source>
</reference>
<name>A0A088S0V1_LEIPA</name>
<dbReference type="RefSeq" id="XP_010702833.1">
    <property type="nucleotide sequence ID" value="XM_010704531.1"/>
</dbReference>
<keyword evidence="2" id="KW-1185">Reference proteome</keyword>
<sequence length="305" mass="33285">MPPAFARASSAFSAFPMKTYSTLECGSQRQMHDMLRHTVERLWYPFTQGHRGADLNTYRFREHIASLCCPGNAFTCQVNGHLGGTRVLEDFFATVLSGFDIIHASVDGSRGDSLSNPADMCNYTGYYVLAHTRPFLGWMPSLTSLRGATHTSVLPEVAICNSIECSFNGAAPETTSRSAFLLKDVDEAEDTNATVTIGGELNAGAVQANASSTVCTLVVPFTMYVEGLVDRNRLSHIVLRTPVMELLRTRLECPEAVQECLGSCEALKMFATLRRAGVKPELITAKTLLSVSRQNATWMSALGIQ</sequence>
<dbReference type="OrthoDB" id="272317at2759"/>
<dbReference type="KEGG" id="lpan:LPMP_344110"/>
<organism evidence="1 2">
    <name type="scientific">Leishmania panamensis</name>
    <dbReference type="NCBI Taxonomy" id="5679"/>
    <lineage>
        <taxon>Eukaryota</taxon>
        <taxon>Discoba</taxon>
        <taxon>Euglenozoa</taxon>
        <taxon>Kinetoplastea</taxon>
        <taxon>Metakinetoplastina</taxon>
        <taxon>Trypanosomatida</taxon>
        <taxon>Trypanosomatidae</taxon>
        <taxon>Leishmaniinae</taxon>
        <taxon>Leishmania</taxon>
        <taxon>Leishmania guyanensis species complex</taxon>
    </lineage>
</organism>
<dbReference type="Proteomes" id="UP000063063">
    <property type="component" value="Chromosome 34"/>
</dbReference>
<dbReference type="EMBL" id="CP009403">
    <property type="protein sequence ID" value="AIO02033.1"/>
    <property type="molecule type" value="Genomic_DNA"/>
</dbReference>
<accession>A0A088S0V1</accession>
<dbReference type="GeneID" id="22578916"/>
<dbReference type="AlphaFoldDB" id="A0A088S0V1"/>
<dbReference type="VEuPathDB" id="TriTrypDB:LPMP_344110"/>
<proteinExistence type="predicted"/>
<gene>
    <name evidence="1" type="ORF">LPMP_344110</name>
</gene>